<sequence>MTQAQLMVEGLAELLKAADRRTLAAVVTHLSGDPEAIRDLRDRPAIEATAAQVLPPFMLGMASPAAPDDELLQAAMDLAVGAPIPPEYRDYAREQTGIGPVPPLAPIRAPEDFRVLVIGAGASGIMVARTLDNRGLTNFRIAEANASPGGAWWKNTYPGCRVDTPSLLYSYSFDQDPGWPEHFSPQPALLQYLRGVVDDSGLTDRLDVDTRVTSLRWNETEAVWHVEAAHGDGSTSSSTANVVIAAPGLLSVPKLPDIPGRASFAGPAFHSAEWDHSVDLTGKRVAVIGTGASAQQIVPAIAPIAGEVVVHQRSPQWLMPHEKYGRKLTGLERDLYDRIPMYREWNRFAESWRFGDGTTPLVTVDPEWDDPRSISAANDRLRDELEKYIRREVGTRPDLLEKVMPSYPPFTKRMLIDNGWYQALLRDNVRLNTAAVIEMTPDGVRTTDGFDEVDVIVFATGFHADRFLSPMQVTGVGGVDVTAELDRDPQAYLGLALPDCPNFFLTPGPNAYLGHAGNGMFFAECHARYISECLRLMLESGSREIVVRPEAVRRYALETRSRLDSSVWNNPEVDSWFKGERKHIVTVAAGSVLDFWNSYRRVDVSAYDFAPRG</sequence>
<keyword evidence="2" id="KW-0285">Flavoprotein</keyword>
<evidence type="ECO:0000256" key="3">
    <source>
        <dbReference type="ARBA" id="ARBA00022827"/>
    </source>
</evidence>
<dbReference type="PANTHER" id="PTHR42877">
    <property type="entry name" value="L-ORNITHINE N(5)-MONOOXYGENASE-RELATED"/>
    <property type="match status" value="1"/>
</dbReference>
<dbReference type="InterPro" id="IPR051209">
    <property type="entry name" value="FAD-bind_Monooxygenase_sf"/>
</dbReference>
<organism evidence="5 6">
    <name type="scientific">Sporichthya brevicatena</name>
    <dbReference type="NCBI Taxonomy" id="171442"/>
    <lineage>
        <taxon>Bacteria</taxon>
        <taxon>Bacillati</taxon>
        <taxon>Actinomycetota</taxon>
        <taxon>Actinomycetes</taxon>
        <taxon>Sporichthyales</taxon>
        <taxon>Sporichthyaceae</taxon>
        <taxon>Sporichthya</taxon>
    </lineage>
</organism>
<dbReference type="PANTHER" id="PTHR42877:SF4">
    <property type="entry name" value="FAD_NAD(P)-BINDING DOMAIN-CONTAINING PROTEIN-RELATED"/>
    <property type="match status" value="1"/>
</dbReference>
<evidence type="ECO:0000256" key="2">
    <source>
        <dbReference type="ARBA" id="ARBA00022630"/>
    </source>
</evidence>
<dbReference type="SUPFAM" id="SSF51905">
    <property type="entry name" value="FAD/NAD(P)-binding domain"/>
    <property type="match status" value="1"/>
</dbReference>
<proteinExistence type="inferred from homology"/>
<dbReference type="InterPro" id="IPR036188">
    <property type="entry name" value="FAD/NAD-bd_sf"/>
</dbReference>
<dbReference type="Pfam" id="PF13450">
    <property type="entry name" value="NAD_binding_8"/>
    <property type="match status" value="1"/>
</dbReference>
<reference evidence="5 6" key="1">
    <citation type="journal article" date="2019" name="Int. J. Syst. Evol. Microbiol.">
        <title>The Global Catalogue of Microorganisms (GCM) 10K type strain sequencing project: providing services to taxonomists for standard genome sequencing and annotation.</title>
        <authorList>
            <consortium name="The Broad Institute Genomics Platform"/>
            <consortium name="The Broad Institute Genome Sequencing Center for Infectious Disease"/>
            <person name="Wu L."/>
            <person name="Ma J."/>
        </authorList>
    </citation>
    <scope>NUCLEOTIDE SEQUENCE [LARGE SCALE GENOMIC DNA]</scope>
    <source>
        <strain evidence="5 6">JCM 10671</strain>
    </source>
</reference>
<keyword evidence="3" id="KW-0274">FAD</keyword>
<keyword evidence="6" id="KW-1185">Reference proteome</keyword>
<gene>
    <name evidence="5" type="ORF">GCM10009547_28380</name>
</gene>
<evidence type="ECO:0000313" key="6">
    <source>
        <dbReference type="Proteomes" id="UP001500957"/>
    </source>
</evidence>
<keyword evidence="4" id="KW-0560">Oxidoreductase</keyword>
<comment type="similarity">
    <text evidence="1">Belongs to the FAD-binding monooxygenase family.</text>
</comment>
<comment type="caution">
    <text evidence="5">The sequence shown here is derived from an EMBL/GenBank/DDBJ whole genome shotgun (WGS) entry which is preliminary data.</text>
</comment>
<dbReference type="Pfam" id="PF00743">
    <property type="entry name" value="FMO-like"/>
    <property type="match status" value="1"/>
</dbReference>
<evidence type="ECO:0000256" key="4">
    <source>
        <dbReference type="ARBA" id="ARBA00023002"/>
    </source>
</evidence>
<accession>A0ABN1GYI1</accession>
<dbReference type="Gene3D" id="3.50.50.60">
    <property type="entry name" value="FAD/NAD(P)-binding domain"/>
    <property type="match status" value="2"/>
</dbReference>
<dbReference type="InterPro" id="IPR020946">
    <property type="entry name" value="Flavin_mOase-like"/>
</dbReference>
<protein>
    <submittedName>
        <fullName evidence="5">NAD(P)/FAD-dependent oxidoreductase</fullName>
    </submittedName>
</protein>
<dbReference type="EMBL" id="BAAAHE010000023">
    <property type="protein sequence ID" value="GAA0623622.1"/>
    <property type="molecule type" value="Genomic_DNA"/>
</dbReference>
<name>A0ABN1GYI1_9ACTN</name>
<evidence type="ECO:0000313" key="5">
    <source>
        <dbReference type="EMBL" id="GAA0623622.1"/>
    </source>
</evidence>
<evidence type="ECO:0000256" key="1">
    <source>
        <dbReference type="ARBA" id="ARBA00010139"/>
    </source>
</evidence>
<dbReference type="Proteomes" id="UP001500957">
    <property type="component" value="Unassembled WGS sequence"/>
</dbReference>